<sequence length="183" mass="20950">MNILKSITEIRGVHYIYNNYVMTGGITTAVFLEMIGYKKFNEKKSVFYPDPKNPEKRKIRISKDKRYVIINSGKTSFQDIGIMSELITSQENVFGEYIQVIVTSATAKEGVNFYNVVAEHMTPEWSWSGNYQAESRGLRVDSHDRLLEISQNIIDDILNMLNHKQIASNSDLYQEANALVVSQ</sequence>
<protein>
    <submittedName>
        <fullName evidence="2">Uncharacterized protein</fullName>
    </submittedName>
</protein>
<dbReference type="AlphaFoldDB" id="X1BT09"/>
<reference evidence="2" key="1">
    <citation type="journal article" date="2014" name="Front. Microbiol.">
        <title>High frequency of phylogenetically diverse reductive dehalogenase-homologous genes in deep subseafloor sedimentary metagenomes.</title>
        <authorList>
            <person name="Kawai M."/>
            <person name="Futagami T."/>
            <person name="Toyoda A."/>
            <person name="Takaki Y."/>
            <person name="Nishi S."/>
            <person name="Hori S."/>
            <person name="Arai W."/>
            <person name="Tsubouchi T."/>
            <person name="Morono Y."/>
            <person name="Uchiyama I."/>
            <person name="Ito T."/>
            <person name="Fujiyama A."/>
            <person name="Inagaki F."/>
            <person name="Takami H."/>
        </authorList>
    </citation>
    <scope>NUCLEOTIDE SEQUENCE</scope>
    <source>
        <strain evidence="2">Expedition CK06-06</strain>
    </source>
</reference>
<evidence type="ECO:0000313" key="2">
    <source>
        <dbReference type="EMBL" id="GAG87323.1"/>
    </source>
</evidence>
<proteinExistence type="predicted"/>
<keyword evidence="1" id="KW-0472">Membrane</keyword>
<feature type="transmembrane region" description="Helical" evidence="1">
    <location>
        <begin position="20"/>
        <end position="37"/>
    </location>
</feature>
<dbReference type="EMBL" id="BART01018210">
    <property type="protein sequence ID" value="GAG87323.1"/>
    <property type="molecule type" value="Genomic_DNA"/>
</dbReference>
<accession>X1BT09</accession>
<keyword evidence="1" id="KW-1133">Transmembrane helix</keyword>
<keyword evidence="1" id="KW-0812">Transmembrane</keyword>
<comment type="caution">
    <text evidence="2">The sequence shown here is derived from an EMBL/GenBank/DDBJ whole genome shotgun (WGS) entry which is preliminary data.</text>
</comment>
<organism evidence="2">
    <name type="scientific">marine sediment metagenome</name>
    <dbReference type="NCBI Taxonomy" id="412755"/>
    <lineage>
        <taxon>unclassified sequences</taxon>
        <taxon>metagenomes</taxon>
        <taxon>ecological metagenomes</taxon>
    </lineage>
</organism>
<name>X1BT09_9ZZZZ</name>
<feature type="non-terminal residue" evidence="2">
    <location>
        <position position="183"/>
    </location>
</feature>
<evidence type="ECO:0000256" key="1">
    <source>
        <dbReference type="SAM" id="Phobius"/>
    </source>
</evidence>
<gene>
    <name evidence="2" type="ORF">S01H4_34420</name>
</gene>